<reference evidence="2 3" key="1">
    <citation type="submission" date="2015-04" db="EMBL/GenBank/DDBJ databases">
        <authorList>
            <person name="Syromyatnikov M.Y."/>
            <person name="Popov V.N."/>
        </authorList>
    </citation>
    <scope>NUCLEOTIDE SEQUENCE [LARGE SCALE GENOMIC DNA]</scope>
</reference>
<accession>A0A1J1HTH3</accession>
<keyword evidence="1" id="KW-0732">Signal</keyword>
<organism evidence="2 3">
    <name type="scientific">Clunio marinus</name>
    <dbReference type="NCBI Taxonomy" id="568069"/>
    <lineage>
        <taxon>Eukaryota</taxon>
        <taxon>Metazoa</taxon>
        <taxon>Ecdysozoa</taxon>
        <taxon>Arthropoda</taxon>
        <taxon>Hexapoda</taxon>
        <taxon>Insecta</taxon>
        <taxon>Pterygota</taxon>
        <taxon>Neoptera</taxon>
        <taxon>Endopterygota</taxon>
        <taxon>Diptera</taxon>
        <taxon>Nematocera</taxon>
        <taxon>Chironomoidea</taxon>
        <taxon>Chironomidae</taxon>
        <taxon>Clunio</taxon>
    </lineage>
</organism>
<proteinExistence type="predicted"/>
<evidence type="ECO:0000313" key="3">
    <source>
        <dbReference type="Proteomes" id="UP000183832"/>
    </source>
</evidence>
<evidence type="ECO:0000313" key="2">
    <source>
        <dbReference type="EMBL" id="CRK89774.1"/>
    </source>
</evidence>
<dbReference type="AlphaFoldDB" id="A0A1J1HTH3"/>
<name>A0A1J1HTH3_9DIPT</name>
<evidence type="ECO:0000256" key="1">
    <source>
        <dbReference type="SAM" id="SignalP"/>
    </source>
</evidence>
<dbReference type="OrthoDB" id="6355109at2759"/>
<gene>
    <name evidence="2" type="primary">putative Dromyosuppressin</name>
    <name evidence="2" type="ORF">CLUMA_CG003426</name>
</gene>
<dbReference type="EMBL" id="CVRI01000014">
    <property type="protein sequence ID" value="CRK89774.1"/>
    <property type="molecule type" value="Genomic_DNA"/>
</dbReference>
<feature type="signal peptide" evidence="1">
    <location>
        <begin position="1"/>
        <end position="22"/>
    </location>
</feature>
<sequence length="106" mass="11542">MQDQTVLITICLALLVITQSSSTPLPLNSANSPPLCEPGIVEEMPPHIKKVCLALENSNQLSSALNQYIRNEATALMMRGEDLANPGGIAGKRTDVDHVFLRFGRR</sequence>
<keyword evidence="3" id="KW-1185">Reference proteome</keyword>
<dbReference type="Proteomes" id="UP000183832">
    <property type="component" value="Unassembled WGS sequence"/>
</dbReference>
<feature type="chain" id="PRO_5012927159" evidence="1">
    <location>
        <begin position="23"/>
        <end position="106"/>
    </location>
</feature>
<protein>
    <submittedName>
        <fullName evidence="2">CLUMA_CG003426, isoform A</fullName>
    </submittedName>
</protein>